<evidence type="ECO:0000256" key="4">
    <source>
        <dbReference type="ARBA" id="ARBA00023125"/>
    </source>
</evidence>
<keyword evidence="5" id="KW-0804">Transcription</keyword>
<dbReference type="Pfam" id="PF00486">
    <property type="entry name" value="Trans_reg_C"/>
    <property type="match status" value="1"/>
</dbReference>
<evidence type="ECO:0000256" key="7">
    <source>
        <dbReference type="PROSITE-ProRule" id="PRU01091"/>
    </source>
</evidence>
<dbReference type="InterPro" id="IPR001867">
    <property type="entry name" value="OmpR/PhoB-type_DNA-bd"/>
</dbReference>
<dbReference type="EMBL" id="AJAT01000017">
    <property type="protein sequence ID" value="EOL42089.1"/>
    <property type="molecule type" value="Genomic_DNA"/>
</dbReference>
<dbReference type="CDD" id="cd00383">
    <property type="entry name" value="trans_reg_C"/>
    <property type="match status" value="1"/>
</dbReference>
<dbReference type="GO" id="GO:0000976">
    <property type="term" value="F:transcription cis-regulatory region binding"/>
    <property type="evidence" value="ECO:0007669"/>
    <property type="project" value="TreeGrafter"/>
</dbReference>
<dbReference type="InterPro" id="IPR016032">
    <property type="entry name" value="Sig_transdc_resp-reg_C-effctor"/>
</dbReference>
<dbReference type="PANTHER" id="PTHR48111:SF31">
    <property type="entry name" value="TRANSCRIPTIONAL REGULATORY PROTEIN YXDJ"/>
    <property type="match status" value="1"/>
</dbReference>
<keyword evidence="1 6" id="KW-0597">Phosphoprotein</keyword>
<dbReference type="RefSeq" id="WP_010769081.1">
    <property type="nucleotide sequence ID" value="NZ_ASWE01000001.1"/>
</dbReference>
<dbReference type="AlphaFoldDB" id="R3TKX5"/>
<feature type="modified residue" description="4-aspartylphosphate" evidence="6">
    <location>
        <position position="51"/>
    </location>
</feature>
<dbReference type="Pfam" id="PF00072">
    <property type="entry name" value="Response_reg"/>
    <property type="match status" value="1"/>
</dbReference>
<dbReference type="PROSITE" id="PS51755">
    <property type="entry name" value="OMPR_PHOB"/>
    <property type="match status" value="1"/>
</dbReference>
<keyword evidence="11" id="KW-1185">Reference proteome</keyword>
<gene>
    <name evidence="10" type="ORF">UC3_02437</name>
</gene>
<evidence type="ECO:0000256" key="3">
    <source>
        <dbReference type="ARBA" id="ARBA00023015"/>
    </source>
</evidence>
<dbReference type="SMART" id="SM00862">
    <property type="entry name" value="Trans_reg_C"/>
    <property type="match status" value="1"/>
</dbReference>
<proteinExistence type="predicted"/>
<dbReference type="SMART" id="SM00448">
    <property type="entry name" value="REC"/>
    <property type="match status" value="1"/>
</dbReference>
<dbReference type="InterPro" id="IPR039420">
    <property type="entry name" value="WalR-like"/>
</dbReference>
<dbReference type="SUPFAM" id="SSF46894">
    <property type="entry name" value="C-terminal effector domain of the bipartite response regulators"/>
    <property type="match status" value="1"/>
</dbReference>
<keyword evidence="4 7" id="KW-0238">DNA-binding</keyword>
<evidence type="ECO:0000259" key="8">
    <source>
        <dbReference type="PROSITE" id="PS50110"/>
    </source>
</evidence>
<dbReference type="GO" id="GO:0000156">
    <property type="term" value="F:phosphorelay response regulator activity"/>
    <property type="evidence" value="ECO:0007669"/>
    <property type="project" value="TreeGrafter"/>
</dbReference>
<reference evidence="10 11" key="1">
    <citation type="submission" date="2013-02" db="EMBL/GenBank/DDBJ databases">
        <title>The Genome Sequence of Enterococcus phoeniculicola BAA-412.</title>
        <authorList>
            <consortium name="The Broad Institute Genome Sequencing Platform"/>
            <consortium name="The Broad Institute Genome Sequencing Center for Infectious Disease"/>
            <person name="Earl A.M."/>
            <person name="Gilmore M.S."/>
            <person name="Lebreton F."/>
            <person name="Walker B."/>
            <person name="Young S.K."/>
            <person name="Zeng Q."/>
            <person name="Gargeya S."/>
            <person name="Fitzgerald M."/>
            <person name="Haas B."/>
            <person name="Abouelleil A."/>
            <person name="Alvarado L."/>
            <person name="Arachchi H.M."/>
            <person name="Berlin A.M."/>
            <person name="Chapman S.B."/>
            <person name="Dewar J."/>
            <person name="Goldberg J."/>
            <person name="Griggs A."/>
            <person name="Gujja S."/>
            <person name="Hansen M."/>
            <person name="Howarth C."/>
            <person name="Imamovic A."/>
            <person name="Larimer J."/>
            <person name="McCowan C."/>
            <person name="Murphy C."/>
            <person name="Neiman D."/>
            <person name="Pearson M."/>
            <person name="Priest M."/>
            <person name="Roberts A."/>
            <person name="Saif S."/>
            <person name="Shea T."/>
            <person name="Sisk P."/>
            <person name="Sykes S."/>
            <person name="Wortman J."/>
            <person name="Nusbaum C."/>
            <person name="Birren B."/>
        </authorList>
    </citation>
    <scope>NUCLEOTIDE SEQUENCE [LARGE SCALE GENOMIC DNA]</scope>
    <source>
        <strain evidence="10 11">ATCC BAA-412</strain>
    </source>
</reference>
<name>R3TKX5_9ENTE</name>
<evidence type="ECO:0000256" key="5">
    <source>
        <dbReference type="ARBA" id="ARBA00023163"/>
    </source>
</evidence>
<evidence type="ECO:0000256" key="1">
    <source>
        <dbReference type="ARBA" id="ARBA00022553"/>
    </source>
</evidence>
<accession>R3TKX5</accession>
<dbReference type="GO" id="GO:0032993">
    <property type="term" value="C:protein-DNA complex"/>
    <property type="evidence" value="ECO:0007669"/>
    <property type="project" value="TreeGrafter"/>
</dbReference>
<dbReference type="InterPro" id="IPR001789">
    <property type="entry name" value="Sig_transdc_resp-reg_receiver"/>
</dbReference>
<dbReference type="Gene3D" id="1.10.10.10">
    <property type="entry name" value="Winged helix-like DNA-binding domain superfamily/Winged helix DNA-binding domain"/>
    <property type="match status" value="1"/>
</dbReference>
<dbReference type="Gene3D" id="6.10.250.690">
    <property type="match status" value="1"/>
</dbReference>
<dbReference type="STRING" id="154621.RV11_GL003417"/>
<dbReference type="PANTHER" id="PTHR48111">
    <property type="entry name" value="REGULATOR OF RPOS"/>
    <property type="match status" value="1"/>
</dbReference>
<dbReference type="Gene3D" id="3.40.50.2300">
    <property type="match status" value="1"/>
</dbReference>
<evidence type="ECO:0000259" key="9">
    <source>
        <dbReference type="PROSITE" id="PS51755"/>
    </source>
</evidence>
<organism evidence="10 11">
    <name type="scientific">Enterococcus phoeniculicola ATCC BAA-412</name>
    <dbReference type="NCBI Taxonomy" id="1158610"/>
    <lineage>
        <taxon>Bacteria</taxon>
        <taxon>Bacillati</taxon>
        <taxon>Bacillota</taxon>
        <taxon>Bacilli</taxon>
        <taxon>Lactobacillales</taxon>
        <taxon>Enterococcaceae</taxon>
        <taxon>Enterococcus</taxon>
    </lineage>
</organism>
<dbReference type="GO" id="GO:0006355">
    <property type="term" value="P:regulation of DNA-templated transcription"/>
    <property type="evidence" value="ECO:0007669"/>
    <property type="project" value="InterPro"/>
</dbReference>
<evidence type="ECO:0008006" key="12">
    <source>
        <dbReference type="Google" id="ProtNLM"/>
    </source>
</evidence>
<dbReference type="OrthoDB" id="9790442at2"/>
<evidence type="ECO:0000256" key="2">
    <source>
        <dbReference type="ARBA" id="ARBA00023012"/>
    </source>
</evidence>
<feature type="domain" description="OmpR/PhoB-type" evidence="9">
    <location>
        <begin position="127"/>
        <end position="225"/>
    </location>
</feature>
<feature type="domain" description="Response regulatory" evidence="8">
    <location>
        <begin position="2"/>
        <end position="115"/>
    </location>
</feature>
<evidence type="ECO:0000313" key="10">
    <source>
        <dbReference type="EMBL" id="EOL42089.1"/>
    </source>
</evidence>
<comment type="caution">
    <text evidence="10">The sequence shown here is derived from an EMBL/GenBank/DDBJ whole genome shotgun (WGS) entry which is preliminary data.</text>
</comment>
<sequence>MKIFLIEDDEKILRLVTAQLEKYGYQVITPENFQTITDTFTKEQPQLVLLDVNLPYFDGFYWCRKIREISMVPILFISSRDSNMDQVMALEYGADDYLVKPFSYEILIAKIKSLLRRVGEYTPIQEERTFLWEGLTYYPERLEMSYQGKTELLTKREGGLLDLLLTDTPKIVRREQILNKLWDDEHFVDDNTLSVNVTRLRRKLDSLGMTNVLHTIRGQGYQLRKE</sequence>
<dbReference type="InterPro" id="IPR011006">
    <property type="entry name" value="CheY-like_superfamily"/>
</dbReference>
<evidence type="ECO:0000313" key="11">
    <source>
        <dbReference type="Proteomes" id="UP000013785"/>
    </source>
</evidence>
<dbReference type="PATRIC" id="fig|1158610.3.peg.2415"/>
<dbReference type="SUPFAM" id="SSF52172">
    <property type="entry name" value="CheY-like"/>
    <property type="match status" value="1"/>
</dbReference>
<dbReference type="GO" id="GO:0005829">
    <property type="term" value="C:cytosol"/>
    <property type="evidence" value="ECO:0007669"/>
    <property type="project" value="TreeGrafter"/>
</dbReference>
<evidence type="ECO:0000256" key="6">
    <source>
        <dbReference type="PROSITE-ProRule" id="PRU00169"/>
    </source>
</evidence>
<dbReference type="HOGENOM" id="CLU_000445_30_3_9"/>
<feature type="DNA-binding region" description="OmpR/PhoB-type" evidence="7">
    <location>
        <begin position="127"/>
        <end position="225"/>
    </location>
</feature>
<dbReference type="PROSITE" id="PS50110">
    <property type="entry name" value="RESPONSE_REGULATORY"/>
    <property type="match status" value="1"/>
</dbReference>
<dbReference type="Proteomes" id="UP000013785">
    <property type="component" value="Unassembled WGS sequence"/>
</dbReference>
<dbReference type="eggNOG" id="COG0745">
    <property type="taxonomic scope" value="Bacteria"/>
</dbReference>
<dbReference type="InterPro" id="IPR036388">
    <property type="entry name" value="WH-like_DNA-bd_sf"/>
</dbReference>
<keyword evidence="3" id="KW-0805">Transcription regulation</keyword>
<dbReference type="CDD" id="cd18159">
    <property type="entry name" value="REC_OmpR_NsrR-like"/>
    <property type="match status" value="1"/>
</dbReference>
<protein>
    <recommendedName>
        <fullName evidence="12">DNA-binding response regulator</fullName>
    </recommendedName>
</protein>
<keyword evidence="2" id="KW-0902">Two-component regulatory system</keyword>